<dbReference type="Pfam" id="PF13578">
    <property type="entry name" value="Methyltransf_24"/>
    <property type="match status" value="1"/>
</dbReference>
<evidence type="ECO:0000313" key="2">
    <source>
        <dbReference type="Proteomes" id="UP001199816"/>
    </source>
</evidence>
<dbReference type="InterPro" id="IPR029063">
    <property type="entry name" value="SAM-dependent_MTases_sf"/>
</dbReference>
<keyword evidence="1" id="KW-0808">Transferase</keyword>
<gene>
    <name evidence="1" type="ORF">LQ567_01665</name>
</gene>
<name>A0ABS8PKQ2_9BACT</name>
<dbReference type="Proteomes" id="UP001199816">
    <property type="component" value="Unassembled WGS sequence"/>
</dbReference>
<dbReference type="PANTHER" id="PTHR43167:SF1">
    <property type="entry name" value="PUTATIVE (AFU_ORTHOLOGUE AFUA_6G01830)-RELATED"/>
    <property type="match status" value="1"/>
</dbReference>
<keyword evidence="1" id="KW-0489">Methyltransferase</keyword>
<protein>
    <submittedName>
        <fullName evidence="1">Class I SAM-dependent methyltransferase</fullName>
        <ecNumber evidence="1">2.1.1.-</ecNumber>
    </submittedName>
</protein>
<sequence>MVYSPLIAASKYFKYYIHASNSKGHGMHSPFVFEFITKVMNDFTRYPDYERVEALRKQLQNDPSVLTVQDLGAGSAKSSASTRKVASIAKNAAKPAKYGQLMYRMIRHYGALRILELGTSLGITTSYLAAANPEARVVTLEGAPSVAQKARENFTSLGLNNIELVEGNFDDTLPAVLNALEKVDFVFIDGNHRKEPTERYFQQLLPYIHNETLLVFDDIHWSAEMEAAWDNIVVQDAVTCDIDLFYIGILSFRKEFKEKQAFAVRF</sequence>
<evidence type="ECO:0000313" key="1">
    <source>
        <dbReference type="EMBL" id="MCD2421450.1"/>
    </source>
</evidence>
<keyword evidence="2" id="KW-1185">Reference proteome</keyword>
<dbReference type="PANTHER" id="PTHR43167">
    <property type="entry name" value="PUTATIVE (AFU_ORTHOLOGUE AFUA_6G01830)-RELATED"/>
    <property type="match status" value="1"/>
</dbReference>
<dbReference type="EMBL" id="JAJNEC010000003">
    <property type="protein sequence ID" value="MCD2421450.1"/>
    <property type="molecule type" value="Genomic_DNA"/>
</dbReference>
<accession>A0ABS8PKQ2</accession>
<dbReference type="EC" id="2.1.1.-" evidence="1"/>
<reference evidence="1 2" key="1">
    <citation type="submission" date="2021-11" db="EMBL/GenBank/DDBJ databases">
        <title>Genomic of Niabella pedocola.</title>
        <authorList>
            <person name="Wu T."/>
        </authorList>
    </citation>
    <scope>NUCLEOTIDE SEQUENCE [LARGE SCALE GENOMIC DNA]</scope>
    <source>
        <strain evidence="1 2">JCM 31011</strain>
    </source>
</reference>
<dbReference type="RefSeq" id="WP_231002356.1">
    <property type="nucleotide sequence ID" value="NZ_JAJNEC010000003.1"/>
</dbReference>
<proteinExistence type="predicted"/>
<dbReference type="SUPFAM" id="SSF53335">
    <property type="entry name" value="S-adenosyl-L-methionine-dependent methyltransferases"/>
    <property type="match status" value="1"/>
</dbReference>
<dbReference type="CDD" id="cd02440">
    <property type="entry name" value="AdoMet_MTases"/>
    <property type="match status" value="1"/>
</dbReference>
<comment type="caution">
    <text evidence="1">The sequence shown here is derived from an EMBL/GenBank/DDBJ whole genome shotgun (WGS) entry which is preliminary data.</text>
</comment>
<dbReference type="Gene3D" id="3.40.50.150">
    <property type="entry name" value="Vaccinia Virus protein VP39"/>
    <property type="match status" value="1"/>
</dbReference>
<organism evidence="1 2">
    <name type="scientific">Niabella pedocola</name>
    <dbReference type="NCBI Taxonomy" id="1752077"/>
    <lineage>
        <taxon>Bacteria</taxon>
        <taxon>Pseudomonadati</taxon>
        <taxon>Bacteroidota</taxon>
        <taxon>Chitinophagia</taxon>
        <taxon>Chitinophagales</taxon>
        <taxon>Chitinophagaceae</taxon>
        <taxon>Niabella</taxon>
    </lineage>
</organism>
<dbReference type="GO" id="GO:0032259">
    <property type="term" value="P:methylation"/>
    <property type="evidence" value="ECO:0007669"/>
    <property type="project" value="UniProtKB-KW"/>
</dbReference>
<dbReference type="GO" id="GO:0008168">
    <property type="term" value="F:methyltransferase activity"/>
    <property type="evidence" value="ECO:0007669"/>
    <property type="project" value="UniProtKB-KW"/>
</dbReference>